<keyword evidence="8" id="KW-0479">Metal-binding</keyword>
<dbReference type="InterPro" id="IPR043128">
    <property type="entry name" value="Rev_trsase/Diguanyl_cyclase"/>
</dbReference>
<dbReference type="Pfam" id="PF17921">
    <property type="entry name" value="Integrase_H2C2"/>
    <property type="match status" value="1"/>
</dbReference>
<evidence type="ECO:0000256" key="2">
    <source>
        <dbReference type="ARBA" id="ARBA00022679"/>
    </source>
</evidence>
<evidence type="ECO:0000256" key="3">
    <source>
        <dbReference type="ARBA" id="ARBA00022695"/>
    </source>
</evidence>
<dbReference type="PANTHER" id="PTHR37984">
    <property type="entry name" value="PROTEIN CBG26694"/>
    <property type="match status" value="1"/>
</dbReference>
<dbReference type="GO" id="GO:0003964">
    <property type="term" value="F:RNA-directed DNA polymerase activity"/>
    <property type="evidence" value="ECO:0007669"/>
    <property type="project" value="UniProtKB-KW"/>
</dbReference>
<accession>A0A7M5VA43</accession>
<evidence type="ECO:0000256" key="5">
    <source>
        <dbReference type="ARBA" id="ARBA00022759"/>
    </source>
</evidence>
<dbReference type="Gene3D" id="1.10.340.70">
    <property type="match status" value="1"/>
</dbReference>
<dbReference type="InterPro" id="IPR050951">
    <property type="entry name" value="Retrovirus_Pol_polyprotein"/>
</dbReference>
<dbReference type="PROSITE" id="PS50158">
    <property type="entry name" value="ZF_CCHC"/>
    <property type="match status" value="1"/>
</dbReference>
<dbReference type="GO" id="GO:0004190">
    <property type="term" value="F:aspartic-type endopeptidase activity"/>
    <property type="evidence" value="ECO:0007669"/>
    <property type="project" value="InterPro"/>
</dbReference>
<name>A0A7M5VA43_9CNID</name>
<dbReference type="SUPFAM" id="SSF57756">
    <property type="entry name" value="Retrovirus zinc finger-like domains"/>
    <property type="match status" value="1"/>
</dbReference>
<dbReference type="InterPro" id="IPR041588">
    <property type="entry name" value="Integrase_H2C2"/>
</dbReference>
<evidence type="ECO:0000256" key="4">
    <source>
        <dbReference type="ARBA" id="ARBA00022722"/>
    </source>
</evidence>
<dbReference type="EC" id="2.7.7.49" evidence="1"/>
<dbReference type="SMART" id="SM00343">
    <property type="entry name" value="ZnF_C2HC"/>
    <property type="match status" value="2"/>
</dbReference>
<dbReference type="InterPro" id="IPR012337">
    <property type="entry name" value="RNaseH-like_sf"/>
</dbReference>
<feature type="compositionally biased region" description="Low complexity" evidence="9">
    <location>
        <begin position="1309"/>
        <end position="1328"/>
    </location>
</feature>
<keyword evidence="5" id="KW-0255">Endonuclease</keyword>
<dbReference type="Gene3D" id="2.40.70.10">
    <property type="entry name" value="Acid Proteases"/>
    <property type="match status" value="1"/>
</dbReference>
<dbReference type="FunFam" id="1.10.340.70:FF:000003">
    <property type="entry name" value="Protein CBG25708"/>
    <property type="match status" value="1"/>
</dbReference>
<reference evidence="12" key="1">
    <citation type="submission" date="2021-01" db="UniProtKB">
        <authorList>
            <consortium name="EnsemblMetazoa"/>
        </authorList>
    </citation>
    <scope>IDENTIFICATION</scope>
</reference>
<feature type="region of interest" description="Disordered" evidence="9">
    <location>
        <begin position="171"/>
        <end position="237"/>
    </location>
</feature>
<dbReference type="InterPro" id="IPR036397">
    <property type="entry name" value="RNaseH_sf"/>
</dbReference>
<evidence type="ECO:0000256" key="9">
    <source>
        <dbReference type="SAM" id="MobiDB-lite"/>
    </source>
</evidence>
<evidence type="ECO:0000259" key="10">
    <source>
        <dbReference type="PROSITE" id="PS50158"/>
    </source>
</evidence>
<dbReference type="GO" id="GO:0015074">
    <property type="term" value="P:DNA integration"/>
    <property type="evidence" value="ECO:0007669"/>
    <property type="project" value="InterPro"/>
</dbReference>
<dbReference type="InterPro" id="IPR001878">
    <property type="entry name" value="Znf_CCHC"/>
</dbReference>
<dbReference type="GO" id="GO:0008270">
    <property type="term" value="F:zinc ion binding"/>
    <property type="evidence" value="ECO:0007669"/>
    <property type="project" value="UniProtKB-KW"/>
</dbReference>
<evidence type="ECO:0000256" key="7">
    <source>
        <dbReference type="ARBA" id="ARBA00022918"/>
    </source>
</evidence>
<keyword evidence="13" id="KW-1185">Reference proteome</keyword>
<dbReference type="Pfam" id="PF00078">
    <property type="entry name" value="RVT_1"/>
    <property type="match status" value="1"/>
</dbReference>
<protein>
    <recommendedName>
        <fullName evidence="1">RNA-directed DNA polymerase</fullName>
        <ecNumber evidence="1">2.7.7.49</ecNumber>
    </recommendedName>
</protein>
<dbReference type="GO" id="GO:0004519">
    <property type="term" value="F:endonuclease activity"/>
    <property type="evidence" value="ECO:0007669"/>
    <property type="project" value="UniProtKB-KW"/>
</dbReference>
<dbReference type="Gene3D" id="3.30.70.270">
    <property type="match status" value="2"/>
</dbReference>
<dbReference type="Gene3D" id="3.10.10.10">
    <property type="entry name" value="HIV Type 1 Reverse Transcriptase, subunit A, domain 1"/>
    <property type="match status" value="1"/>
</dbReference>
<dbReference type="Proteomes" id="UP000594262">
    <property type="component" value="Unplaced"/>
</dbReference>
<feature type="compositionally biased region" description="Acidic residues" evidence="9">
    <location>
        <begin position="1342"/>
        <end position="1352"/>
    </location>
</feature>
<dbReference type="FunFam" id="3.30.70.270:FF:000026">
    <property type="entry name" value="Transposon Ty3-G Gag-Pol polyprotein"/>
    <property type="match status" value="1"/>
</dbReference>
<dbReference type="InterPro" id="IPR001584">
    <property type="entry name" value="Integrase_cat-core"/>
</dbReference>
<dbReference type="Gene3D" id="4.10.60.10">
    <property type="entry name" value="Zinc finger, CCHC-type"/>
    <property type="match status" value="1"/>
</dbReference>
<dbReference type="EnsemblMetazoa" id="CLYHEMT012533.1">
    <property type="protein sequence ID" value="CLYHEMP012533.1"/>
    <property type="gene ID" value="CLYHEMG012533"/>
</dbReference>
<organism evidence="12 13">
    <name type="scientific">Clytia hemisphaerica</name>
    <dbReference type="NCBI Taxonomy" id="252671"/>
    <lineage>
        <taxon>Eukaryota</taxon>
        <taxon>Metazoa</taxon>
        <taxon>Cnidaria</taxon>
        <taxon>Hydrozoa</taxon>
        <taxon>Hydroidolina</taxon>
        <taxon>Leptothecata</taxon>
        <taxon>Obeliida</taxon>
        <taxon>Clytiidae</taxon>
        <taxon>Clytia</taxon>
    </lineage>
</organism>
<dbReference type="InterPro" id="IPR041373">
    <property type="entry name" value="RT_RNaseH"/>
</dbReference>
<feature type="domain" description="Integrase catalytic" evidence="11">
    <location>
        <begin position="1040"/>
        <end position="1199"/>
    </location>
</feature>
<proteinExistence type="predicted"/>
<evidence type="ECO:0000256" key="8">
    <source>
        <dbReference type="PROSITE-ProRule" id="PRU00047"/>
    </source>
</evidence>
<dbReference type="CDD" id="cd01647">
    <property type="entry name" value="RT_LTR"/>
    <property type="match status" value="1"/>
</dbReference>
<dbReference type="Pfam" id="PF17917">
    <property type="entry name" value="RT_RNaseH"/>
    <property type="match status" value="1"/>
</dbReference>
<keyword evidence="6" id="KW-0378">Hydrolase</keyword>
<keyword evidence="2" id="KW-0808">Transferase</keyword>
<dbReference type="InterPro" id="IPR043502">
    <property type="entry name" value="DNA/RNA_pol_sf"/>
</dbReference>
<evidence type="ECO:0000313" key="13">
    <source>
        <dbReference type="Proteomes" id="UP000594262"/>
    </source>
</evidence>
<dbReference type="PROSITE" id="PS00141">
    <property type="entry name" value="ASP_PROTEASE"/>
    <property type="match status" value="1"/>
</dbReference>
<keyword evidence="3" id="KW-0548">Nucleotidyltransferase</keyword>
<dbReference type="OrthoDB" id="5987886at2759"/>
<dbReference type="SUPFAM" id="SSF53098">
    <property type="entry name" value="Ribonuclease H-like"/>
    <property type="match status" value="1"/>
</dbReference>
<evidence type="ECO:0000313" key="12">
    <source>
        <dbReference type="EnsemblMetazoa" id="CLYHEMP012533.1"/>
    </source>
</evidence>
<dbReference type="InterPro" id="IPR000477">
    <property type="entry name" value="RT_dom"/>
</dbReference>
<dbReference type="Gene3D" id="2.30.30.850">
    <property type="match status" value="1"/>
</dbReference>
<dbReference type="GO" id="GO:0006508">
    <property type="term" value="P:proteolysis"/>
    <property type="evidence" value="ECO:0007669"/>
    <property type="project" value="InterPro"/>
</dbReference>
<evidence type="ECO:0000256" key="6">
    <source>
        <dbReference type="ARBA" id="ARBA00022801"/>
    </source>
</evidence>
<dbReference type="PROSITE" id="PS50994">
    <property type="entry name" value="INTEGRASE"/>
    <property type="match status" value="1"/>
</dbReference>
<dbReference type="SUPFAM" id="SSF56672">
    <property type="entry name" value="DNA/RNA polymerases"/>
    <property type="match status" value="1"/>
</dbReference>
<keyword evidence="8" id="KW-0863">Zinc-finger</keyword>
<dbReference type="InterPro" id="IPR021109">
    <property type="entry name" value="Peptidase_aspartic_dom_sf"/>
</dbReference>
<feature type="region of interest" description="Disordered" evidence="9">
    <location>
        <begin position="1300"/>
        <end position="1393"/>
    </location>
</feature>
<dbReference type="GO" id="GO:0003676">
    <property type="term" value="F:nucleic acid binding"/>
    <property type="evidence" value="ECO:0007669"/>
    <property type="project" value="InterPro"/>
</dbReference>
<dbReference type="InterPro" id="IPR001969">
    <property type="entry name" value="Aspartic_peptidase_AS"/>
</dbReference>
<dbReference type="Pfam" id="PF00665">
    <property type="entry name" value="rve"/>
    <property type="match status" value="1"/>
</dbReference>
<feature type="compositionally biased region" description="Polar residues" evidence="9">
    <location>
        <begin position="219"/>
        <end position="235"/>
    </location>
</feature>
<dbReference type="CDD" id="cd09274">
    <property type="entry name" value="RNase_HI_RT_Ty3"/>
    <property type="match status" value="1"/>
</dbReference>
<dbReference type="InterPro" id="IPR036875">
    <property type="entry name" value="Znf_CCHC_sf"/>
</dbReference>
<evidence type="ECO:0000259" key="11">
    <source>
        <dbReference type="PROSITE" id="PS50994"/>
    </source>
</evidence>
<feature type="domain" description="CCHC-type" evidence="10">
    <location>
        <begin position="259"/>
        <end position="273"/>
    </location>
</feature>
<dbReference type="Gene3D" id="3.30.420.10">
    <property type="entry name" value="Ribonuclease H-like superfamily/Ribonuclease H"/>
    <property type="match status" value="1"/>
</dbReference>
<dbReference type="PANTHER" id="PTHR37984:SF11">
    <property type="entry name" value="INTEGRASE CATALYTIC DOMAIN-CONTAINING PROTEIN"/>
    <property type="match status" value="1"/>
</dbReference>
<evidence type="ECO:0000256" key="1">
    <source>
        <dbReference type="ARBA" id="ARBA00012493"/>
    </source>
</evidence>
<keyword evidence="7" id="KW-0695">RNA-directed DNA polymerase</keyword>
<sequence length="1393" mass="158647">MAAQLQIPMVQNFDPRGDPQTLSQRWERWQKSFTYFITASGIGNDARKKALLLHTMGTETQELFETLPDTGQTYDEAVEALTTYFIPQKNVTFERSVFNNANQQTHETTEQYVSRLRKLAQNCDYGNSLNDHIRDRVVSGCKGSKYREKLLAEKNLTLERVIEIGQSMEAAKSQSKRIEQSNNKDPPDHVNTLDRQNNRNFRGRGRSNIRFPRGGSGPRNRSQAPHPSTRGTNSHRIMCGRCGAMGHKGEECRRSKNSKCNKCGKTGHFQRMCLSNRQQPINRRGVNQLEEQPPEDDPPTPVQATDEDLENRFEDIIIFKIGGHELPLYSIDILNTKVSVLIDSGSSVNIIDEITYNSLDSKPQLTNSSSRIFPYQSTHPIPTLGTFSTVIRADGQDQHAEFIVVQGNSGSILGRSTAISLDILRIGKPSEPELVRSLSSKEYKENIMKNHSKLFEGVGKLQNFKLQLHIDPNVTPVQQPIRRIPFHSREKIENELERLIKLDIIEPVDGPTTWLNPVVAGSRKNGKIRLCVDMRKANEAIIRERHVIPKLEDITAELHDATHFSKIDLRDGYHQIELDESSRNITTFATHKGLFRYKRLFYGVNSGFEAFQKQIEIVLSGLEGVKNISDDIVIWGRTQEEHDERLYALLDCLLKNGLRVNPEKCIFDVPSIDFDGHIISADGIRLDPTKKDAIDAIKQPKNVSEVRSLMGLMNYCLKFIPSYATLTEPIRRLTKKNAKFEWGPEQSEAFKLLKQKLLESPTLAFYNPLAETKVVTDASPFGLGAVLLQKQPNGDFLPVSYGSRSLSDVESRYSQTEREALAVMWACEHYHYYLYDRLFTVETDHKPLLSLLTSKAKRPTPRIQRWLLRLQAYHYTMSYIPGKLNAADILSRSPIKTADQENPADHHIATITRQAVPESLSITEIAKETATDQTLSTVVNSVIRDNWSNNPDITPFRKIRDQLSVFNGILLKNNQIVIPQSLQRKILDIAHQGHQGIVRTKLYLRDHVWWPKINQHVEDLVKQCHACQIVIPKHSKAEPLKPTPLPEEPWQQLGIDLKGPLPDQNTLLVILDYHSRYPIVHVLNKDTTSDRIIEKLMSTFAIFGYPESIVTDNGPQFIASNFEEFLKSRNINHRKVLPYHAAGNGEVERFNRTLGKFLQTCSANRTDWKKQLDSFLLSYRNTPHPATGASPSSLMYKHTPRSHLPTLTKPVLQNQHVIQKDAAYKSQTKLYTDKKRRAHHHNLQPGQLVLCKNLRRRSKSQPYYETTPYEIVRVHHSGITISNGKKTYCRHASHIKEYYPSQNTAATKSSTAPTRQTQPTSTSSTFASLTVEEEMPQLTSDSETDSDSDSSEMDTIPYREEISDLETVELGANNSTELKRSRKKPTWMEDYDT</sequence>
<keyword evidence="4" id="KW-0540">Nuclease</keyword>
<keyword evidence="8" id="KW-0862">Zinc</keyword>
<dbReference type="FunFam" id="3.30.420.10:FF:000063">
    <property type="entry name" value="Retrovirus-related Pol polyprotein from transposon 297-like Protein"/>
    <property type="match status" value="1"/>
</dbReference>
<dbReference type="FunFam" id="3.10.20.370:FF:000001">
    <property type="entry name" value="Retrovirus-related Pol polyprotein from transposon 17.6-like protein"/>
    <property type="match status" value="1"/>
</dbReference>